<dbReference type="Pfam" id="PF06996">
    <property type="entry name" value="T6SS_TssG"/>
    <property type="match status" value="1"/>
</dbReference>
<gene>
    <name evidence="1" type="primary">tssG</name>
    <name evidence="1" type="ORF">VVD49_13930</name>
</gene>
<sequence length="342" mass="38637">MRTKTDHLAFFEDLAKQPFAHDFFQAMRRIECQFPDKPRWGTALRPADEPIRLGQEPSMSFAPASLSAFVSKDGAVPRLEVRFFGLLGPNGPLPLHLTEYARHRLIHAGDETFARFLDVIHHRFLALFYRSWAQAQPTVNLDRRADDRFATYVGALVGHGMPSLRQRDAIPDNAKLFNAGALGRQVRNADGLASILSEFFKLPIRVEQYVGHWMSLPASEQSQLRNCQLGRTAVVGKRVWDRQGKIRLHVGPLTRKQFEDFLPTGKALPALRDWVRLYTNGELFWDARLILKHDELPDSKLGAAGRLGWTGWLGRPKKVADVDDLILDVERLMSKGGNQAAA</sequence>
<comment type="caution">
    <text evidence="1">The sequence shown here is derived from an EMBL/GenBank/DDBJ whole genome shotgun (WGS) entry which is preliminary data.</text>
</comment>
<protein>
    <submittedName>
        <fullName evidence="1">Type VI secretion system baseplate subunit TssG</fullName>
    </submittedName>
</protein>
<reference evidence="1 2" key="1">
    <citation type="submission" date="2024-01" db="EMBL/GenBank/DDBJ databases">
        <title>Uliginosibacterium soil sp. nov.</title>
        <authorList>
            <person name="Lv Y."/>
        </authorList>
    </citation>
    <scope>NUCLEOTIDE SEQUENCE [LARGE SCALE GENOMIC DNA]</scope>
    <source>
        <strain evidence="1 2">H3</strain>
    </source>
</reference>
<evidence type="ECO:0000313" key="2">
    <source>
        <dbReference type="Proteomes" id="UP001331561"/>
    </source>
</evidence>
<dbReference type="EMBL" id="JAYXHS010000002">
    <property type="protein sequence ID" value="MEC5386830.1"/>
    <property type="molecule type" value="Genomic_DNA"/>
</dbReference>
<proteinExistence type="predicted"/>
<dbReference type="RefSeq" id="WP_327599788.1">
    <property type="nucleotide sequence ID" value="NZ_JAYXHS010000002.1"/>
</dbReference>
<name>A0ABU6K534_9RHOO</name>
<organism evidence="1 2">
    <name type="scientific">Uliginosibacterium silvisoli</name>
    <dbReference type="NCBI Taxonomy" id="3114758"/>
    <lineage>
        <taxon>Bacteria</taxon>
        <taxon>Pseudomonadati</taxon>
        <taxon>Pseudomonadota</taxon>
        <taxon>Betaproteobacteria</taxon>
        <taxon>Rhodocyclales</taxon>
        <taxon>Zoogloeaceae</taxon>
        <taxon>Uliginosibacterium</taxon>
    </lineage>
</organism>
<dbReference type="NCBIfam" id="TIGR03347">
    <property type="entry name" value="VI_chp_1"/>
    <property type="match status" value="1"/>
</dbReference>
<dbReference type="Proteomes" id="UP001331561">
    <property type="component" value="Unassembled WGS sequence"/>
</dbReference>
<dbReference type="PANTHER" id="PTHR35564">
    <property type="match status" value="1"/>
</dbReference>
<dbReference type="PANTHER" id="PTHR35564:SF4">
    <property type="entry name" value="CYTOPLASMIC PROTEIN"/>
    <property type="match status" value="1"/>
</dbReference>
<accession>A0ABU6K534</accession>
<dbReference type="InterPro" id="IPR010732">
    <property type="entry name" value="T6SS_TssG-like"/>
</dbReference>
<evidence type="ECO:0000313" key="1">
    <source>
        <dbReference type="EMBL" id="MEC5386830.1"/>
    </source>
</evidence>
<keyword evidence="2" id="KW-1185">Reference proteome</keyword>